<dbReference type="SFLD" id="SFLDF00310">
    <property type="entry name" value="oxygen-independent_coproporphy"/>
    <property type="match status" value="1"/>
</dbReference>
<evidence type="ECO:0000313" key="6">
    <source>
        <dbReference type="EMBL" id="MBC5694488.1"/>
    </source>
</evidence>
<gene>
    <name evidence="6" type="primary">hemZ</name>
    <name evidence="6" type="ORF">H8S02_00755</name>
</gene>
<dbReference type="Pfam" id="PF04055">
    <property type="entry name" value="Radical_SAM"/>
    <property type="match status" value="1"/>
</dbReference>
<dbReference type="SFLD" id="SFLDG01082">
    <property type="entry name" value="B12-binding_domain_containing"/>
    <property type="match status" value="1"/>
</dbReference>
<keyword evidence="6" id="KW-0560">Oxidoreductase</keyword>
<accession>A0ABR7GJN5</accession>
<organism evidence="6 7">
    <name type="scientific">Agathobaculum hominis</name>
    <dbReference type="NCBI Taxonomy" id="2763014"/>
    <lineage>
        <taxon>Bacteria</taxon>
        <taxon>Bacillati</taxon>
        <taxon>Bacillota</taxon>
        <taxon>Clostridia</taxon>
        <taxon>Eubacteriales</taxon>
        <taxon>Butyricicoccaceae</taxon>
        <taxon>Agathobaculum</taxon>
    </lineage>
</organism>
<feature type="domain" description="Radical SAM core" evidence="5">
    <location>
        <begin position="161"/>
        <end position="388"/>
    </location>
</feature>
<name>A0ABR7GJN5_9FIRM</name>
<dbReference type="SUPFAM" id="SSF102114">
    <property type="entry name" value="Radical SAM enzymes"/>
    <property type="match status" value="1"/>
</dbReference>
<dbReference type="CDD" id="cd01335">
    <property type="entry name" value="Radical_SAM"/>
    <property type="match status" value="1"/>
</dbReference>
<keyword evidence="3" id="KW-0408">Iron</keyword>
<keyword evidence="1" id="KW-0949">S-adenosyl-L-methionine</keyword>
<dbReference type="Gene3D" id="3.20.20.70">
    <property type="entry name" value="Aldolase class I"/>
    <property type="match status" value="1"/>
</dbReference>
<dbReference type="Proteomes" id="UP000641741">
    <property type="component" value="Unassembled WGS sequence"/>
</dbReference>
<keyword evidence="4" id="KW-0411">Iron-sulfur</keyword>
<comment type="caution">
    <text evidence="6">The sequence shown here is derived from an EMBL/GenBank/DDBJ whole genome shotgun (WGS) entry which is preliminary data.</text>
</comment>
<evidence type="ECO:0000256" key="2">
    <source>
        <dbReference type="ARBA" id="ARBA00022723"/>
    </source>
</evidence>
<reference evidence="6 7" key="1">
    <citation type="submission" date="2020-08" db="EMBL/GenBank/DDBJ databases">
        <title>Genome public.</title>
        <authorList>
            <person name="Liu C."/>
            <person name="Sun Q."/>
        </authorList>
    </citation>
    <scope>NUCLEOTIDE SEQUENCE [LARGE SCALE GENOMIC DNA]</scope>
    <source>
        <strain evidence="6 7">M2</strain>
    </source>
</reference>
<dbReference type="PANTHER" id="PTHR13932">
    <property type="entry name" value="COPROPORPHYRINIGEN III OXIDASE"/>
    <property type="match status" value="1"/>
</dbReference>
<dbReference type="EMBL" id="JACOPK010000001">
    <property type="protein sequence ID" value="MBC5694488.1"/>
    <property type="molecule type" value="Genomic_DNA"/>
</dbReference>
<evidence type="ECO:0000259" key="5">
    <source>
        <dbReference type="PROSITE" id="PS51918"/>
    </source>
</evidence>
<dbReference type="InterPro" id="IPR013785">
    <property type="entry name" value="Aldolase_TIM"/>
</dbReference>
<evidence type="ECO:0000256" key="4">
    <source>
        <dbReference type="ARBA" id="ARBA00023014"/>
    </source>
</evidence>
<dbReference type="RefSeq" id="WP_186968795.1">
    <property type="nucleotide sequence ID" value="NZ_JACOPK010000001.1"/>
</dbReference>
<evidence type="ECO:0000313" key="7">
    <source>
        <dbReference type="Proteomes" id="UP000641741"/>
    </source>
</evidence>
<dbReference type="InterPro" id="IPR058240">
    <property type="entry name" value="rSAM_sf"/>
</dbReference>
<dbReference type="PANTHER" id="PTHR13932:SF1">
    <property type="entry name" value="OXYGEN-INDEPENDENT COPROPORPHYRINOGEN-III OXIDASE-LIKE PROTEIN HEMZ"/>
    <property type="match status" value="1"/>
</dbReference>
<dbReference type="SFLD" id="SFLDS00029">
    <property type="entry name" value="Radical_SAM"/>
    <property type="match status" value="1"/>
</dbReference>
<keyword evidence="2" id="KW-0479">Metal-binding</keyword>
<evidence type="ECO:0000256" key="3">
    <source>
        <dbReference type="ARBA" id="ARBA00023004"/>
    </source>
</evidence>
<sequence length="487" mass="52977">MKYILEGHEMKHAAEEMLLHLLPTETLTRVETEQDGDICISALTEQDGCLCAAARVTIGGETHAGSIPVLTEGLDELSRKRAVSTAVKTSIYDAVVPFLEEPPVWGSLTGVRPAKLARGLVERGKTRGEAAEILRSSFHVSPERTALTIRAAATAMELDQEIGPDDISLYVGIPFCPSRCYYCSFVSSTTAQSGALIEPYLETLCGEIRETAALVRQAGKRVQSIYIGGGTPTTLSAEQLERLTAALADSFDLSALREYTVEAGRPDTITPEKLRVLKNAGVGRVSINPQSMEDSVLAAIGRKHAAADVLRAFDEARQAGFREINMDVIAGLTGDTPETFAHTIDTLIGLAPENITVHTLAIKRGADLTDKAAAAAQHETVSRMLDYAYHALPQAGYGPYYLYRQKFMAGGYENVGWCRPGTECFYNVTMMEELQTILSLGAGGVSKRVDRDTGWIERANNPKYPLEYIRAADRLANGKKKLLFSKK</sequence>
<dbReference type="EC" id="1.3.98.3" evidence="6"/>
<keyword evidence="7" id="KW-1185">Reference proteome</keyword>
<dbReference type="InterPro" id="IPR006638">
    <property type="entry name" value="Elp3/MiaA/NifB-like_rSAM"/>
</dbReference>
<proteinExistence type="predicted"/>
<dbReference type="NCBIfam" id="TIGR03994">
    <property type="entry name" value="rSAM_HemZ"/>
    <property type="match status" value="1"/>
</dbReference>
<dbReference type="SFLD" id="SFLDG01065">
    <property type="entry name" value="anaerobic_coproporphyrinogen-I"/>
    <property type="match status" value="1"/>
</dbReference>
<dbReference type="GO" id="GO:0051989">
    <property type="term" value="F:coproporphyrinogen dehydrogenase activity"/>
    <property type="evidence" value="ECO:0007669"/>
    <property type="project" value="UniProtKB-EC"/>
</dbReference>
<dbReference type="InterPro" id="IPR007197">
    <property type="entry name" value="rSAM"/>
</dbReference>
<dbReference type="InterPro" id="IPR034505">
    <property type="entry name" value="Coproporphyrinogen-III_oxidase"/>
</dbReference>
<dbReference type="PROSITE" id="PS51918">
    <property type="entry name" value="RADICAL_SAM"/>
    <property type="match status" value="1"/>
</dbReference>
<dbReference type="SMART" id="SM00729">
    <property type="entry name" value="Elp3"/>
    <property type="match status" value="1"/>
</dbReference>
<dbReference type="InterPro" id="IPR023995">
    <property type="entry name" value="HemZ"/>
</dbReference>
<evidence type="ECO:0000256" key="1">
    <source>
        <dbReference type="ARBA" id="ARBA00022691"/>
    </source>
</evidence>
<protein>
    <submittedName>
        <fullName evidence="6">Coproporphyrinogen dehydrogenase HemZ</fullName>
        <ecNumber evidence="6">1.3.98.3</ecNumber>
    </submittedName>
</protein>